<dbReference type="PANTHER" id="PTHR42756:SF1">
    <property type="entry name" value="TRANSCRIPTIONAL REPRESSOR OF EMRAB OPERON"/>
    <property type="match status" value="1"/>
</dbReference>
<dbReference type="InterPro" id="IPR036390">
    <property type="entry name" value="WH_DNA-bd_sf"/>
</dbReference>
<dbReference type="Pfam" id="PF01047">
    <property type="entry name" value="MarR"/>
    <property type="match status" value="1"/>
</dbReference>
<dbReference type="SMART" id="SM00347">
    <property type="entry name" value="HTH_MARR"/>
    <property type="match status" value="1"/>
</dbReference>
<evidence type="ECO:0000313" key="6">
    <source>
        <dbReference type="Proteomes" id="UP001596044"/>
    </source>
</evidence>
<name>A0ABW0KD98_9BACL</name>
<sequence>MDQQAFESIQLELAILIRRIMSVSSHKKIGNIERSAYLLLHHIRDQGSVGVKALAETLQLDISTVSRQAGALEQKGYVFKVPDPQDGRAYSFKLTDFGMAELLEFKQARSNMLKELLQEWSDEDCANFSRLLNKFNESLCEK</sequence>
<dbReference type="InterPro" id="IPR000835">
    <property type="entry name" value="HTH_MarR-typ"/>
</dbReference>
<dbReference type="EMBL" id="JBHSMJ010000026">
    <property type="protein sequence ID" value="MFC5450547.1"/>
    <property type="molecule type" value="Genomic_DNA"/>
</dbReference>
<evidence type="ECO:0000259" key="4">
    <source>
        <dbReference type="PROSITE" id="PS50995"/>
    </source>
</evidence>
<evidence type="ECO:0000256" key="1">
    <source>
        <dbReference type="ARBA" id="ARBA00023015"/>
    </source>
</evidence>
<keyword evidence="3" id="KW-0804">Transcription</keyword>
<evidence type="ECO:0000256" key="2">
    <source>
        <dbReference type="ARBA" id="ARBA00023125"/>
    </source>
</evidence>
<dbReference type="Proteomes" id="UP001596044">
    <property type="component" value="Unassembled WGS sequence"/>
</dbReference>
<keyword evidence="6" id="KW-1185">Reference proteome</keyword>
<dbReference type="InterPro" id="IPR023187">
    <property type="entry name" value="Tscrpt_reg_MarR-type_CS"/>
</dbReference>
<comment type="caution">
    <text evidence="5">The sequence shown here is derived from an EMBL/GenBank/DDBJ whole genome shotgun (WGS) entry which is preliminary data.</text>
</comment>
<evidence type="ECO:0000313" key="5">
    <source>
        <dbReference type="EMBL" id="MFC5450547.1"/>
    </source>
</evidence>
<dbReference type="PROSITE" id="PS50995">
    <property type="entry name" value="HTH_MARR_2"/>
    <property type="match status" value="1"/>
</dbReference>
<dbReference type="PROSITE" id="PS01117">
    <property type="entry name" value="HTH_MARR_1"/>
    <property type="match status" value="1"/>
</dbReference>
<dbReference type="SUPFAM" id="SSF46785">
    <property type="entry name" value="Winged helix' DNA-binding domain"/>
    <property type="match status" value="1"/>
</dbReference>
<reference evidence="6" key="1">
    <citation type="journal article" date="2019" name="Int. J. Syst. Evol. Microbiol.">
        <title>The Global Catalogue of Microorganisms (GCM) 10K type strain sequencing project: providing services to taxonomists for standard genome sequencing and annotation.</title>
        <authorList>
            <consortium name="The Broad Institute Genomics Platform"/>
            <consortium name="The Broad Institute Genome Sequencing Center for Infectious Disease"/>
            <person name="Wu L."/>
            <person name="Ma J."/>
        </authorList>
    </citation>
    <scope>NUCLEOTIDE SEQUENCE [LARGE SCALE GENOMIC DNA]</scope>
    <source>
        <strain evidence="6">KACC 11904</strain>
    </source>
</reference>
<keyword evidence="1" id="KW-0805">Transcription regulation</keyword>
<accession>A0ABW0KD98</accession>
<organism evidence="5 6">
    <name type="scientific">Paenibacillus aestuarii</name>
    <dbReference type="NCBI Taxonomy" id="516965"/>
    <lineage>
        <taxon>Bacteria</taxon>
        <taxon>Bacillati</taxon>
        <taxon>Bacillota</taxon>
        <taxon>Bacilli</taxon>
        <taxon>Bacillales</taxon>
        <taxon>Paenibacillaceae</taxon>
        <taxon>Paenibacillus</taxon>
    </lineage>
</organism>
<proteinExistence type="predicted"/>
<dbReference type="PRINTS" id="PR00598">
    <property type="entry name" value="HTHMARR"/>
</dbReference>
<dbReference type="Gene3D" id="1.10.10.10">
    <property type="entry name" value="Winged helix-like DNA-binding domain superfamily/Winged helix DNA-binding domain"/>
    <property type="match status" value="1"/>
</dbReference>
<evidence type="ECO:0000256" key="3">
    <source>
        <dbReference type="ARBA" id="ARBA00023163"/>
    </source>
</evidence>
<dbReference type="InterPro" id="IPR036388">
    <property type="entry name" value="WH-like_DNA-bd_sf"/>
</dbReference>
<feature type="domain" description="HTH marR-type" evidence="4">
    <location>
        <begin position="1"/>
        <end position="137"/>
    </location>
</feature>
<protein>
    <submittedName>
        <fullName evidence="5">MarR family winged helix-turn-helix transcriptional regulator</fullName>
    </submittedName>
</protein>
<keyword evidence="2" id="KW-0238">DNA-binding</keyword>
<dbReference type="PANTHER" id="PTHR42756">
    <property type="entry name" value="TRANSCRIPTIONAL REGULATOR, MARR"/>
    <property type="match status" value="1"/>
</dbReference>
<dbReference type="RefSeq" id="WP_270885258.1">
    <property type="nucleotide sequence ID" value="NZ_JAQFVF010000088.1"/>
</dbReference>
<gene>
    <name evidence="5" type="ORF">ACFPOG_20040</name>
</gene>